<proteinExistence type="predicted"/>
<protein>
    <recommendedName>
        <fullName evidence="3">Phage capsid-like C-terminal domain-containing protein</fullName>
    </recommendedName>
</protein>
<dbReference type="NCBIfam" id="TIGR01554">
    <property type="entry name" value="major_cap_HK97"/>
    <property type="match status" value="1"/>
</dbReference>
<dbReference type="InterPro" id="IPR024455">
    <property type="entry name" value="Phage_capsid"/>
</dbReference>
<dbReference type="InterPro" id="IPR054612">
    <property type="entry name" value="Phage_capsid-like_C"/>
</dbReference>
<evidence type="ECO:0000256" key="2">
    <source>
        <dbReference type="ARBA" id="ARBA00022844"/>
    </source>
</evidence>
<dbReference type="EMBL" id="VSSQ01029323">
    <property type="protein sequence ID" value="MPM79409.1"/>
    <property type="molecule type" value="Genomic_DNA"/>
</dbReference>
<comment type="subcellular location">
    <subcellularLocation>
        <location evidence="1">Virion</location>
    </subcellularLocation>
</comment>
<dbReference type="AlphaFoldDB" id="A0A645CR87"/>
<organism evidence="4">
    <name type="scientific">bioreactor metagenome</name>
    <dbReference type="NCBI Taxonomy" id="1076179"/>
    <lineage>
        <taxon>unclassified sequences</taxon>
        <taxon>metagenomes</taxon>
        <taxon>ecological metagenomes</taxon>
    </lineage>
</organism>
<keyword evidence="2" id="KW-0946">Virion</keyword>
<sequence>MSADWVAESGVFTPTTPTFNQLSIDAFTLRAAALVSEELLQDSMFDLEAYLIDNFARAFAAKEEQAFCVGVGTTQPTGIFTANGGDIGVTTATAGAITADELIDLTYSLKDGYKKNAAFILSSATLAGIRKLKDGNGVYMWQPSLQVGQPDRLLGFPVHISQYAPTIAANAYTVAFGDFQNYWIADRSGRTVRRADELHIANLQTGFYAFQRVDGKTVLPEGIKLLKQHA</sequence>
<accession>A0A645CR87</accession>
<reference evidence="4" key="1">
    <citation type="submission" date="2019-08" db="EMBL/GenBank/DDBJ databases">
        <authorList>
            <person name="Kucharzyk K."/>
            <person name="Murdoch R.W."/>
            <person name="Higgins S."/>
            <person name="Loffler F."/>
        </authorList>
    </citation>
    <scope>NUCLEOTIDE SEQUENCE</scope>
</reference>
<name>A0A645CR87_9ZZZZ</name>
<dbReference type="Gene3D" id="3.30.2320.10">
    <property type="entry name" value="hypothetical protein PF0899 domain"/>
    <property type="match status" value="1"/>
</dbReference>
<dbReference type="SUPFAM" id="SSF56563">
    <property type="entry name" value="Major capsid protein gp5"/>
    <property type="match status" value="1"/>
</dbReference>
<feature type="domain" description="Phage capsid-like C-terminal" evidence="3">
    <location>
        <begin position="2"/>
        <end position="227"/>
    </location>
</feature>
<dbReference type="GO" id="GO:0044423">
    <property type="term" value="C:virion component"/>
    <property type="evidence" value="ECO:0007669"/>
    <property type="project" value="UniProtKB-KW"/>
</dbReference>
<dbReference type="Pfam" id="PF05065">
    <property type="entry name" value="Phage_capsid"/>
    <property type="match status" value="1"/>
</dbReference>
<evidence type="ECO:0000256" key="1">
    <source>
        <dbReference type="ARBA" id="ARBA00004328"/>
    </source>
</evidence>
<gene>
    <name evidence="4" type="ORF">SDC9_126442</name>
</gene>
<comment type="caution">
    <text evidence="4">The sequence shown here is derived from an EMBL/GenBank/DDBJ whole genome shotgun (WGS) entry which is preliminary data.</text>
</comment>
<evidence type="ECO:0000259" key="3">
    <source>
        <dbReference type="Pfam" id="PF05065"/>
    </source>
</evidence>
<evidence type="ECO:0000313" key="4">
    <source>
        <dbReference type="EMBL" id="MPM79409.1"/>
    </source>
</evidence>